<gene>
    <name evidence="4" type="ORF">PHACADRAFT_208084</name>
</gene>
<dbReference type="STRING" id="650164.K5V2Y6"/>
<dbReference type="HOGENOM" id="CLU_010194_2_9_1"/>
<dbReference type="Pfam" id="PF00106">
    <property type="entry name" value="adh_short"/>
    <property type="match status" value="1"/>
</dbReference>
<sequence>MPPKSLVWFITGTSTGLGKALAEVVLSRGDRVIATARSLDTIKHLESPSCKTLQLDITDSFDAIQAKVKEGFDVWDRVDVLVNNAGLGSLGITEEMGATGYMKAFNINLFAAMNITIAILPFLREQKSGTIVLMGSRHAWKCQFPYIGAYASSKAAIHAWGECLSTEVKPFGIHVLIAQPGAHRTGIIATAQAHWLGGDTIEDYDSMREAAAKRFRNQHGKQPNDSMKSMSVLADVVRGEGPAKGKQMPLWLVLGKDAEEDLRANVQQRLENLDEWKDVTRNVVVDSDDAVLI</sequence>
<dbReference type="Proteomes" id="UP000008370">
    <property type="component" value="Unassembled WGS sequence"/>
</dbReference>
<evidence type="ECO:0000256" key="3">
    <source>
        <dbReference type="RuleBase" id="RU000363"/>
    </source>
</evidence>
<dbReference type="SUPFAM" id="SSF51735">
    <property type="entry name" value="NAD(P)-binding Rossmann-fold domains"/>
    <property type="match status" value="1"/>
</dbReference>
<dbReference type="PRINTS" id="PR00081">
    <property type="entry name" value="GDHRDH"/>
</dbReference>
<proteinExistence type="inferred from homology"/>
<dbReference type="GeneID" id="18912694"/>
<accession>K5V2Y6</accession>
<keyword evidence="5" id="KW-1185">Reference proteome</keyword>
<evidence type="ECO:0000313" key="4">
    <source>
        <dbReference type="EMBL" id="EKM56916.1"/>
    </source>
</evidence>
<dbReference type="CDD" id="cd05374">
    <property type="entry name" value="17beta-HSD-like_SDR_c"/>
    <property type="match status" value="1"/>
</dbReference>
<comment type="similarity">
    <text evidence="1 3">Belongs to the short-chain dehydrogenases/reductases (SDR) family.</text>
</comment>
<dbReference type="Gene3D" id="3.40.50.720">
    <property type="entry name" value="NAD(P)-binding Rossmann-like Domain"/>
    <property type="match status" value="1"/>
</dbReference>
<evidence type="ECO:0000256" key="1">
    <source>
        <dbReference type="ARBA" id="ARBA00006484"/>
    </source>
</evidence>
<dbReference type="PANTHER" id="PTHR43976">
    <property type="entry name" value="SHORT CHAIN DEHYDROGENASE"/>
    <property type="match status" value="1"/>
</dbReference>
<dbReference type="PANTHER" id="PTHR43976:SF16">
    <property type="entry name" value="SHORT-CHAIN DEHYDROGENASE_REDUCTASE FAMILY PROTEIN"/>
    <property type="match status" value="1"/>
</dbReference>
<dbReference type="InterPro" id="IPR036291">
    <property type="entry name" value="NAD(P)-bd_dom_sf"/>
</dbReference>
<evidence type="ECO:0008006" key="6">
    <source>
        <dbReference type="Google" id="ProtNLM"/>
    </source>
</evidence>
<evidence type="ECO:0000256" key="2">
    <source>
        <dbReference type="ARBA" id="ARBA00023002"/>
    </source>
</evidence>
<dbReference type="KEGG" id="pco:PHACADRAFT_208084"/>
<dbReference type="InterPro" id="IPR002347">
    <property type="entry name" value="SDR_fam"/>
</dbReference>
<dbReference type="GO" id="GO:0016491">
    <property type="term" value="F:oxidoreductase activity"/>
    <property type="evidence" value="ECO:0007669"/>
    <property type="project" value="UniProtKB-KW"/>
</dbReference>
<dbReference type="PRINTS" id="PR00080">
    <property type="entry name" value="SDRFAMILY"/>
</dbReference>
<organism evidence="4 5">
    <name type="scientific">Phanerochaete carnosa (strain HHB-10118-sp)</name>
    <name type="common">White-rot fungus</name>
    <name type="synonym">Peniophora carnosa</name>
    <dbReference type="NCBI Taxonomy" id="650164"/>
    <lineage>
        <taxon>Eukaryota</taxon>
        <taxon>Fungi</taxon>
        <taxon>Dikarya</taxon>
        <taxon>Basidiomycota</taxon>
        <taxon>Agaricomycotina</taxon>
        <taxon>Agaricomycetes</taxon>
        <taxon>Polyporales</taxon>
        <taxon>Phanerochaetaceae</taxon>
        <taxon>Phanerochaete</taxon>
    </lineage>
</organism>
<dbReference type="InParanoid" id="K5V2Y6"/>
<keyword evidence="2" id="KW-0560">Oxidoreductase</keyword>
<dbReference type="OrthoDB" id="1274115at2759"/>
<dbReference type="EMBL" id="JH930471">
    <property type="protein sequence ID" value="EKM56916.1"/>
    <property type="molecule type" value="Genomic_DNA"/>
</dbReference>
<dbReference type="InterPro" id="IPR051911">
    <property type="entry name" value="SDR_oxidoreductase"/>
</dbReference>
<reference evidence="4 5" key="1">
    <citation type="journal article" date="2012" name="BMC Genomics">
        <title>Comparative genomics of the white-rot fungi, Phanerochaete carnosa and P. chrysosporium, to elucidate the genetic basis of the distinct wood types they colonize.</title>
        <authorList>
            <person name="Suzuki H."/>
            <person name="MacDonald J."/>
            <person name="Syed K."/>
            <person name="Salamov A."/>
            <person name="Hori C."/>
            <person name="Aerts A."/>
            <person name="Henrissat B."/>
            <person name="Wiebenga A."/>
            <person name="vanKuyk P.A."/>
            <person name="Barry K."/>
            <person name="Lindquist E."/>
            <person name="LaButti K."/>
            <person name="Lapidus A."/>
            <person name="Lucas S."/>
            <person name="Coutinho P."/>
            <person name="Gong Y."/>
            <person name="Samejima M."/>
            <person name="Mahadevan R."/>
            <person name="Abou-Zaid M."/>
            <person name="de Vries R.P."/>
            <person name="Igarashi K."/>
            <person name="Yadav J.S."/>
            <person name="Grigoriev I.V."/>
            <person name="Master E.R."/>
        </authorList>
    </citation>
    <scope>NUCLEOTIDE SEQUENCE [LARGE SCALE GENOMIC DNA]</scope>
    <source>
        <strain evidence="4 5">HHB-10118-sp</strain>
    </source>
</reference>
<dbReference type="RefSeq" id="XP_007394746.1">
    <property type="nucleotide sequence ID" value="XM_007394684.1"/>
</dbReference>
<name>K5V2Y6_PHACS</name>
<evidence type="ECO:0000313" key="5">
    <source>
        <dbReference type="Proteomes" id="UP000008370"/>
    </source>
</evidence>
<protein>
    <recommendedName>
        <fullName evidence="6">NAD(P)-binding protein</fullName>
    </recommendedName>
</protein>
<dbReference type="AlphaFoldDB" id="K5V2Y6"/>